<feature type="transmembrane region" description="Helical" evidence="1">
    <location>
        <begin position="396"/>
        <end position="414"/>
    </location>
</feature>
<feature type="transmembrane region" description="Helical" evidence="1">
    <location>
        <begin position="372"/>
        <end position="389"/>
    </location>
</feature>
<dbReference type="InterPro" id="IPR036444">
    <property type="entry name" value="PLipase_A2_dom_sf"/>
</dbReference>
<feature type="transmembrane region" description="Helical" evidence="1">
    <location>
        <begin position="702"/>
        <end position="721"/>
    </location>
</feature>
<dbReference type="Gene3D" id="1.20.90.10">
    <property type="entry name" value="Phospholipase A2 domain"/>
    <property type="match status" value="1"/>
</dbReference>
<reference evidence="3" key="1">
    <citation type="submission" date="2016-10" db="EMBL/GenBank/DDBJ databases">
        <authorList>
            <person name="Varghese N."/>
            <person name="Submissions S."/>
        </authorList>
    </citation>
    <scope>NUCLEOTIDE SEQUENCE [LARGE SCALE GENOMIC DNA]</scope>
    <source>
        <strain evidence="3">IBRC-M 10403</strain>
    </source>
</reference>
<sequence length="737" mass="76316">MKSKSSSSRLSRTEVDRSWSRVRLRGRLGWLALVVLAAAGYGVVASRSPEPPERAPTGSVAQAAAAIDALLDPRAGRDPITALPADFTQVTGVVPGRVTAPDGTTRAVHADGGCSTPWGDDDTRWDYSAGCKAHDLGYDLLRYASAKGQPLGAEPRRKLDERLSHDMRAQCEINPRGSAGTCRMVASLFSAGLVANSWHQRWGPPRPEPIGTWAVALLVVVVLLAVRVPAFARRRPGVPRAAPLDLPERDGDRAAYLGFLRVVSLGGVVLAESALALAPLLAVPASTLWPLTWLLQLVPLFFFAGGNSNLLAWQAARARGTGYGGYLAGRVCWLIRPVLAFVTAWLVVPLSLDLLDASDAAVDTFGRLVAQPLWLLGLYLLVVGATPVLHWLHRHAPVATPVAQAAAIAGLGLFGSGSAAAYAGGIMLAALFGQLAFHYADGTFDRLPRPLLASVAAAALTCLVLLAAVAGHSRELIAEPAGTPSFVPSALGVLLIGLVQVCLVALPGPAGLRAVARGRAARAVRFVRSAPMTVYLVYLLAMLLVAGLIGAARSAGLPSTAAVDWLARPSTLLALSLLGVPTALAFLLFEWRSTVEPGALAAGGQRGRLDSVAAALGTGYGAAGIVGFAVTGLTGGAAGVVLLGVPLDPMASIIHLLLGWYLLHSVRIGTAATPWPWLLTAVACVPPMITTVSGTAVTAHGATIAVAVVAAVACAVPLRWYPRRSPVPAPAGESPGG</sequence>
<dbReference type="STRING" id="1271860.SAMN05216174_116111"/>
<gene>
    <name evidence="2" type="ORF">SAMN05216174_116111</name>
</gene>
<dbReference type="Pfam" id="PF09056">
    <property type="entry name" value="Phospholip_A2_3"/>
    <property type="match status" value="1"/>
</dbReference>
<dbReference type="AlphaFoldDB" id="A0A1G6X585"/>
<keyword evidence="1" id="KW-0812">Transmembrane</keyword>
<feature type="transmembrane region" description="Helical" evidence="1">
    <location>
        <begin position="640"/>
        <end position="663"/>
    </location>
</feature>
<protein>
    <submittedName>
        <fullName evidence="2">Phospholipase A2</fullName>
    </submittedName>
</protein>
<name>A0A1G6X585_9PSEU</name>
<evidence type="ECO:0000256" key="1">
    <source>
        <dbReference type="SAM" id="Phobius"/>
    </source>
</evidence>
<dbReference type="OrthoDB" id="3389925at2"/>
<feature type="transmembrane region" description="Helical" evidence="1">
    <location>
        <begin position="612"/>
        <end position="634"/>
    </location>
</feature>
<feature type="transmembrane region" description="Helical" evidence="1">
    <location>
        <begin position="533"/>
        <end position="552"/>
    </location>
</feature>
<dbReference type="GO" id="GO:0006644">
    <property type="term" value="P:phospholipid metabolic process"/>
    <property type="evidence" value="ECO:0007669"/>
    <property type="project" value="InterPro"/>
</dbReference>
<dbReference type="SUPFAM" id="SSF48619">
    <property type="entry name" value="Phospholipase A2, PLA2"/>
    <property type="match status" value="1"/>
</dbReference>
<feature type="transmembrane region" description="Helical" evidence="1">
    <location>
        <begin position="490"/>
        <end position="512"/>
    </location>
</feature>
<dbReference type="GO" id="GO:0050482">
    <property type="term" value="P:arachidonate secretion"/>
    <property type="evidence" value="ECO:0007669"/>
    <property type="project" value="InterPro"/>
</dbReference>
<dbReference type="Proteomes" id="UP000199501">
    <property type="component" value="Unassembled WGS sequence"/>
</dbReference>
<dbReference type="EMBL" id="FMZZ01000016">
    <property type="protein sequence ID" value="SDD73271.1"/>
    <property type="molecule type" value="Genomic_DNA"/>
</dbReference>
<feature type="transmembrane region" description="Helical" evidence="1">
    <location>
        <begin position="420"/>
        <end position="439"/>
    </location>
</feature>
<evidence type="ECO:0000313" key="2">
    <source>
        <dbReference type="EMBL" id="SDD73271.1"/>
    </source>
</evidence>
<dbReference type="InterPro" id="IPR015141">
    <property type="entry name" value="PLipase_A2_prok/fun"/>
</dbReference>
<keyword evidence="1" id="KW-0472">Membrane</keyword>
<organism evidence="2 3">
    <name type="scientific">Actinokineospora iranica</name>
    <dbReference type="NCBI Taxonomy" id="1271860"/>
    <lineage>
        <taxon>Bacteria</taxon>
        <taxon>Bacillati</taxon>
        <taxon>Actinomycetota</taxon>
        <taxon>Actinomycetes</taxon>
        <taxon>Pseudonocardiales</taxon>
        <taxon>Pseudonocardiaceae</taxon>
        <taxon>Actinokineospora</taxon>
    </lineage>
</organism>
<evidence type="ECO:0000313" key="3">
    <source>
        <dbReference type="Proteomes" id="UP000199501"/>
    </source>
</evidence>
<feature type="transmembrane region" description="Helical" evidence="1">
    <location>
        <begin position="572"/>
        <end position="591"/>
    </location>
</feature>
<accession>A0A1G6X585</accession>
<feature type="transmembrane region" description="Helical" evidence="1">
    <location>
        <begin position="451"/>
        <end position="470"/>
    </location>
</feature>
<feature type="transmembrane region" description="Helical" evidence="1">
    <location>
        <begin position="293"/>
        <end position="312"/>
    </location>
</feature>
<feature type="transmembrane region" description="Helical" evidence="1">
    <location>
        <begin position="210"/>
        <end position="230"/>
    </location>
</feature>
<feature type="transmembrane region" description="Helical" evidence="1">
    <location>
        <begin position="259"/>
        <end position="281"/>
    </location>
</feature>
<feature type="transmembrane region" description="Helical" evidence="1">
    <location>
        <begin position="675"/>
        <end position="696"/>
    </location>
</feature>
<keyword evidence="1" id="KW-1133">Transmembrane helix</keyword>
<keyword evidence="3" id="KW-1185">Reference proteome</keyword>
<dbReference type="RefSeq" id="WP_139191002.1">
    <property type="nucleotide sequence ID" value="NZ_FMZZ01000016.1"/>
</dbReference>
<dbReference type="GO" id="GO:0004623">
    <property type="term" value="F:phospholipase A2 activity"/>
    <property type="evidence" value="ECO:0007669"/>
    <property type="project" value="InterPro"/>
</dbReference>
<feature type="transmembrane region" description="Helical" evidence="1">
    <location>
        <begin position="333"/>
        <end position="352"/>
    </location>
</feature>
<proteinExistence type="predicted"/>